<comment type="caution">
    <text evidence="1">The sequence shown here is derived from an EMBL/GenBank/DDBJ whole genome shotgun (WGS) entry which is preliminary data.</text>
</comment>
<protein>
    <submittedName>
        <fullName evidence="1">Zinc finger protein</fullName>
    </submittedName>
</protein>
<reference evidence="1 2" key="1">
    <citation type="journal article" date="2023" name="BMC Biol.">
        <title>The compact genome of the sponge Oopsacas minuta (Hexactinellida) is lacking key metazoan core genes.</title>
        <authorList>
            <person name="Santini S."/>
            <person name="Schenkelaars Q."/>
            <person name="Jourda C."/>
            <person name="Duchesne M."/>
            <person name="Belahbib H."/>
            <person name="Rocher C."/>
            <person name="Selva M."/>
            <person name="Riesgo A."/>
            <person name="Vervoort M."/>
            <person name="Leys S.P."/>
            <person name="Kodjabachian L."/>
            <person name="Le Bivic A."/>
            <person name="Borchiellini C."/>
            <person name="Claverie J.M."/>
            <person name="Renard E."/>
        </authorList>
    </citation>
    <scope>NUCLEOTIDE SEQUENCE [LARGE SCALE GENOMIC DNA]</scope>
    <source>
        <strain evidence="1">SPO-2</strain>
    </source>
</reference>
<gene>
    <name evidence="1" type="ORF">LOD99_5444</name>
</gene>
<accession>A0AAV7JSC7</accession>
<evidence type="ECO:0000313" key="1">
    <source>
        <dbReference type="EMBL" id="KAI6651296.1"/>
    </source>
</evidence>
<dbReference type="Proteomes" id="UP001165289">
    <property type="component" value="Unassembled WGS sequence"/>
</dbReference>
<name>A0AAV7JSC7_9METZ</name>
<proteinExistence type="predicted"/>
<organism evidence="1 2">
    <name type="scientific">Oopsacas minuta</name>
    <dbReference type="NCBI Taxonomy" id="111878"/>
    <lineage>
        <taxon>Eukaryota</taxon>
        <taxon>Metazoa</taxon>
        <taxon>Porifera</taxon>
        <taxon>Hexactinellida</taxon>
        <taxon>Hexasterophora</taxon>
        <taxon>Lyssacinosida</taxon>
        <taxon>Leucopsacidae</taxon>
        <taxon>Oopsacas</taxon>
    </lineage>
</organism>
<dbReference type="AlphaFoldDB" id="A0AAV7JSC7"/>
<keyword evidence="2" id="KW-1185">Reference proteome</keyword>
<evidence type="ECO:0000313" key="2">
    <source>
        <dbReference type="Proteomes" id="UP001165289"/>
    </source>
</evidence>
<sequence>MLSVGRNGEPVEHFIKPSDTRWLAHVKCVKVEKENYSAIVVTLDNIYEQTHEPEALGLSKVLSKETTLAAIFLLAFSLPLLTKLNKCLQTEELHLTSIPSLVDAHYQ</sequence>
<dbReference type="EMBL" id="JAKMXF010000306">
    <property type="protein sequence ID" value="KAI6651296.1"/>
    <property type="molecule type" value="Genomic_DNA"/>
</dbReference>